<reference evidence="2 3" key="1">
    <citation type="journal article" date="2016" name="Nat. Commun.">
        <title>Thousands of microbial genomes shed light on interconnected biogeochemical processes in an aquifer system.</title>
        <authorList>
            <person name="Anantharaman K."/>
            <person name="Brown C.T."/>
            <person name="Hug L.A."/>
            <person name="Sharon I."/>
            <person name="Castelle C.J."/>
            <person name="Probst A.J."/>
            <person name="Thomas B.C."/>
            <person name="Singh A."/>
            <person name="Wilkins M.J."/>
            <person name="Karaoz U."/>
            <person name="Brodie E.L."/>
            <person name="Williams K.H."/>
            <person name="Hubbard S.S."/>
            <person name="Banfield J.F."/>
        </authorList>
    </citation>
    <scope>NUCLEOTIDE SEQUENCE [LARGE SCALE GENOMIC DNA]</scope>
</reference>
<dbReference type="Gene3D" id="1.10.10.10">
    <property type="entry name" value="Winged helix-like DNA-binding domain superfamily/Winged helix DNA-binding domain"/>
    <property type="match status" value="1"/>
</dbReference>
<dbReference type="CDD" id="cd00090">
    <property type="entry name" value="HTH_ARSR"/>
    <property type="match status" value="1"/>
</dbReference>
<comment type="caution">
    <text evidence="2">The sequence shown here is derived from an EMBL/GenBank/DDBJ whole genome shotgun (WGS) entry which is preliminary data.</text>
</comment>
<accession>A0A1F6PE06</accession>
<evidence type="ECO:0000313" key="3">
    <source>
        <dbReference type="Proteomes" id="UP000178254"/>
    </source>
</evidence>
<evidence type="ECO:0000259" key="1">
    <source>
        <dbReference type="Pfam" id="PF01978"/>
    </source>
</evidence>
<dbReference type="STRING" id="1798709.A2538_01630"/>
<dbReference type="PANTHER" id="PTHR34293:SF1">
    <property type="entry name" value="HTH-TYPE TRANSCRIPTIONAL REGULATOR TRMBL2"/>
    <property type="match status" value="1"/>
</dbReference>
<gene>
    <name evidence="2" type="ORF">A2538_01630</name>
</gene>
<dbReference type="InterPro" id="IPR002831">
    <property type="entry name" value="Tscrpt_reg_TrmB_N"/>
</dbReference>
<name>A0A1F6PE06_9BACT</name>
<dbReference type="AlphaFoldDB" id="A0A1F6PE06"/>
<sequence length="242" mass="27822">MDLKNQLKTAGLNDNETDIYLYLLQEGQSTPPQIAKGTGIARTNTYHILRALKERGLIRQEAPHRRKAYLAADPGALMLNWERQKIDLERMLPDLRALYTTNKNKPGVTFYNGFDQVKEIYLASFEATKIYGLGSTGQLSTLDKHFLKYYFDEIKKRNIVLYDILTNASKEVGGPMGKEILKGLYDFKFLPEKYHDQPTDLLIWDNKIALITLEVPIFGTIITSPLLANTFKMIFEILWEKL</sequence>
<dbReference type="Proteomes" id="UP000178254">
    <property type="component" value="Unassembled WGS sequence"/>
</dbReference>
<evidence type="ECO:0000313" key="2">
    <source>
        <dbReference type="EMBL" id="OGH94213.1"/>
    </source>
</evidence>
<dbReference type="InterPro" id="IPR051797">
    <property type="entry name" value="TrmB-like"/>
</dbReference>
<dbReference type="PANTHER" id="PTHR34293">
    <property type="entry name" value="HTH-TYPE TRANSCRIPTIONAL REGULATOR TRMBL2"/>
    <property type="match status" value="1"/>
</dbReference>
<protein>
    <recommendedName>
        <fullName evidence="1">Transcription regulator TrmB N-terminal domain-containing protein</fullName>
    </recommendedName>
</protein>
<dbReference type="InterPro" id="IPR036390">
    <property type="entry name" value="WH_DNA-bd_sf"/>
</dbReference>
<dbReference type="SUPFAM" id="SSF46785">
    <property type="entry name" value="Winged helix' DNA-binding domain"/>
    <property type="match status" value="1"/>
</dbReference>
<proteinExistence type="predicted"/>
<dbReference type="Pfam" id="PF01978">
    <property type="entry name" value="TrmB"/>
    <property type="match status" value="1"/>
</dbReference>
<feature type="domain" description="Transcription regulator TrmB N-terminal" evidence="1">
    <location>
        <begin position="7"/>
        <end position="74"/>
    </location>
</feature>
<dbReference type="EMBL" id="MFRE01000011">
    <property type="protein sequence ID" value="OGH94213.1"/>
    <property type="molecule type" value="Genomic_DNA"/>
</dbReference>
<organism evidence="2 3">
    <name type="scientific">Candidatus Magasanikbacteria bacterium RIFOXYD2_FULL_41_14</name>
    <dbReference type="NCBI Taxonomy" id="1798709"/>
    <lineage>
        <taxon>Bacteria</taxon>
        <taxon>Candidatus Magasanikiibacteriota</taxon>
    </lineage>
</organism>
<dbReference type="InterPro" id="IPR011991">
    <property type="entry name" value="ArsR-like_HTH"/>
</dbReference>
<dbReference type="InterPro" id="IPR036388">
    <property type="entry name" value="WH-like_DNA-bd_sf"/>
</dbReference>